<dbReference type="InterPro" id="IPR036591">
    <property type="entry name" value="YggU-like_sf"/>
</dbReference>
<dbReference type="Proteomes" id="UP000245119">
    <property type="component" value="Linkage Group LG13"/>
</dbReference>
<reference evidence="2 3" key="1">
    <citation type="submission" date="2018-04" db="EMBL/GenBank/DDBJ databases">
        <title>The genome of golden apple snail Pomacea canaliculata provides insight into stress tolerance and invasive adaptation.</title>
        <authorList>
            <person name="Liu C."/>
            <person name="Liu B."/>
            <person name="Ren Y."/>
            <person name="Zhang Y."/>
            <person name="Wang H."/>
            <person name="Li S."/>
            <person name="Jiang F."/>
            <person name="Yin L."/>
            <person name="Zhang G."/>
            <person name="Qian W."/>
            <person name="Fan W."/>
        </authorList>
    </citation>
    <scope>NUCLEOTIDE SEQUENCE [LARGE SCALE GENOMIC DNA]</scope>
    <source>
        <strain evidence="2">SZHN2017</strain>
        <tissue evidence="2">Muscle</tissue>
    </source>
</reference>
<evidence type="ECO:0000313" key="2">
    <source>
        <dbReference type="EMBL" id="PVD20079.1"/>
    </source>
</evidence>
<dbReference type="SMART" id="SM01152">
    <property type="entry name" value="DUF167"/>
    <property type="match status" value="1"/>
</dbReference>
<dbReference type="AlphaFoldDB" id="A0A2T7NFX7"/>
<dbReference type="InterPro" id="IPR003746">
    <property type="entry name" value="DUF167"/>
</dbReference>
<comment type="similarity">
    <text evidence="1">Belongs to the UPF0235 family.</text>
</comment>
<accession>A0A2T7NFX7</accession>
<dbReference type="NCBIfam" id="TIGR00251">
    <property type="entry name" value="DUF167 family protein"/>
    <property type="match status" value="1"/>
</dbReference>
<gene>
    <name evidence="2" type="ORF">C0Q70_20573</name>
</gene>
<evidence type="ECO:0000256" key="1">
    <source>
        <dbReference type="ARBA" id="ARBA00010364"/>
    </source>
</evidence>
<dbReference type="GO" id="GO:0005737">
    <property type="term" value="C:cytoplasm"/>
    <property type="evidence" value="ECO:0007669"/>
    <property type="project" value="TreeGrafter"/>
</dbReference>
<sequence length="111" mass="11807">MVAAAEDECPVHQNADNTITIKIVAKPGAKHNSVTDVSSDGVGVQIAAPPVDGEANTELLKYLASVLDLRKSEISLDKGSKSRSKSVRIIGSLSKEEVMRRLTSEISDKCS</sequence>
<proteinExistence type="inferred from homology"/>
<dbReference type="SUPFAM" id="SSF69786">
    <property type="entry name" value="YggU-like"/>
    <property type="match status" value="1"/>
</dbReference>
<dbReference type="Pfam" id="PF02594">
    <property type="entry name" value="DUF167"/>
    <property type="match status" value="1"/>
</dbReference>
<dbReference type="PANTHER" id="PTHR13420:SF7">
    <property type="entry name" value="UPF0235 PROTEIN C15ORF40"/>
    <property type="match status" value="1"/>
</dbReference>
<protein>
    <submittedName>
        <fullName evidence="2">Uncharacterized protein</fullName>
    </submittedName>
</protein>
<dbReference type="EMBL" id="PZQS01000013">
    <property type="protein sequence ID" value="PVD20079.1"/>
    <property type="molecule type" value="Genomic_DNA"/>
</dbReference>
<dbReference type="PANTHER" id="PTHR13420">
    <property type="entry name" value="UPF0235 PROTEIN C15ORF40"/>
    <property type="match status" value="1"/>
</dbReference>
<keyword evidence="3" id="KW-1185">Reference proteome</keyword>
<comment type="caution">
    <text evidence="2">The sequence shown here is derived from an EMBL/GenBank/DDBJ whole genome shotgun (WGS) entry which is preliminary data.</text>
</comment>
<dbReference type="OrthoDB" id="244097at2759"/>
<dbReference type="Gene3D" id="3.30.1200.10">
    <property type="entry name" value="YggU-like"/>
    <property type="match status" value="1"/>
</dbReference>
<name>A0A2T7NFX7_POMCA</name>
<evidence type="ECO:0000313" key="3">
    <source>
        <dbReference type="Proteomes" id="UP000245119"/>
    </source>
</evidence>
<organism evidence="2 3">
    <name type="scientific">Pomacea canaliculata</name>
    <name type="common">Golden apple snail</name>
    <dbReference type="NCBI Taxonomy" id="400727"/>
    <lineage>
        <taxon>Eukaryota</taxon>
        <taxon>Metazoa</taxon>
        <taxon>Spiralia</taxon>
        <taxon>Lophotrochozoa</taxon>
        <taxon>Mollusca</taxon>
        <taxon>Gastropoda</taxon>
        <taxon>Caenogastropoda</taxon>
        <taxon>Architaenioglossa</taxon>
        <taxon>Ampullarioidea</taxon>
        <taxon>Ampullariidae</taxon>
        <taxon>Pomacea</taxon>
    </lineage>
</organism>
<dbReference type="HAMAP" id="MF_00634">
    <property type="entry name" value="UPF0235"/>
    <property type="match status" value="1"/>
</dbReference>